<dbReference type="PROSITE" id="PS01087">
    <property type="entry name" value="RADICAL_ACTIVATING"/>
    <property type="match status" value="1"/>
</dbReference>
<dbReference type="Pfam" id="PF13353">
    <property type="entry name" value="Fer4_12"/>
    <property type="match status" value="1"/>
</dbReference>
<evidence type="ECO:0000256" key="4">
    <source>
        <dbReference type="ARBA" id="ARBA00014281"/>
    </source>
</evidence>
<dbReference type="RefSeq" id="WP_061948986.1">
    <property type="nucleotide sequence ID" value="NZ_LTAO01000020.1"/>
</dbReference>
<accession>A0A162DNN6</accession>
<evidence type="ECO:0000313" key="14">
    <source>
        <dbReference type="Proteomes" id="UP000075806"/>
    </source>
</evidence>
<keyword evidence="6" id="KW-0949">S-adenosyl-L-methionine</keyword>
<dbReference type="PIRSF" id="PIRSF000368">
    <property type="entry name" value="NrdG"/>
    <property type="match status" value="1"/>
</dbReference>
<comment type="caution">
    <text evidence="13">The sequence shown here is derived from an EMBL/GenBank/DDBJ whole genome shotgun (WGS) entry which is preliminary data.</text>
</comment>
<dbReference type="SUPFAM" id="SSF102114">
    <property type="entry name" value="Radical SAM enzymes"/>
    <property type="match status" value="1"/>
</dbReference>
<dbReference type="InterPro" id="IPR012837">
    <property type="entry name" value="NrdG"/>
</dbReference>
<dbReference type="InterPro" id="IPR007197">
    <property type="entry name" value="rSAM"/>
</dbReference>
<keyword evidence="5" id="KW-0004">4Fe-4S</keyword>
<evidence type="ECO:0000256" key="8">
    <source>
        <dbReference type="ARBA" id="ARBA00023002"/>
    </source>
</evidence>
<sequence length="150" mass="16766">MKIMNILHDSVVDGDGLRTVIFFAGCPHRCRGCHNPKSWNIENGIDMTASEVINEALNPLTHITFSGGEPFMQAEEGKEVARALKEKGKNIWIYTGYTLADIQENGSASQLELLSYCDVLVDGLFIESQKDISIPFRGSRNQKIHFLKSH</sequence>
<dbReference type="InterPro" id="IPR001989">
    <property type="entry name" value="Radical_activat_CS"/>
</dbReference>
<dbReference type="SFLD" id="SFLDF00299">
    <property type="entry name" value="anaerobic_ribonucleoside-triph"/>
    <property type="match status" value="1"/>
</dbReference>
<evidence type="ECO:0000256" key="9">
    <source>
        <dbReference type="ARBA" id="ARBA00023004"/>
    </source>
</evidence>
<dbReference type="EMBL" id="LTAO01000020">
    <property type="protein sequence ID" value="KYG30410.1"/>
    <property type="molecule type" value="Genomic_DNA"/>
</dbReference>
<protein>
    <recommendedName>
        <fullName evidence="4 12">Anaerobic ribonucleoside-triphosphate reductase-activating protein</fullName>
        <ecNumber evidence="12">1.97.1.-</ecNumber>
    </recommendedName>
</protein>
<evidence type="ECO:0000256" key="12">
    <source>
        <dbReference type="PIRNR" id="PIRNR000368"/>
    </source>
</evidence>
<evidence type="ECO:0000256" key="5">
    <source>
        <dbReference type="ARBA" id="ARBA00022485"/>
    </source>
</evidence>
<dbReference type="AlphaFoldDB" id="A0A162DNN6"/>
<keyword evidence="7" id="KW-0479">Metal-binding</keyword>
<dbReference type="GO" id="GO:0051539">
    <property type="term" value="F:4 iron, 4 sulfur cluster binding"/>
    <property type="evidence" value="ECO:0007669"/>
    <property type="project" value="UniProtKB-KW"/>
</dbReference>
<dbReference type="SFLD" id="SFLDS00029">
    <property type="entry name" value="Radical_SAM"/>
    <property type="match status" value="1"/>
</dbReference>
<dbReference type="GO" id="GO:0004748">
    <property type="term" value="F:ribonucleoside-diphosphate reductase activity, thioredoxin disulfide as acceptor"/>
    <property type="evidence" value="ECO:0007669"/>
    <property type="project" value="TreeGrafter"/>
</dbReference>
<dbReference type="STRING" id="519424.AZF04_19800"/>
<dbReference type="GO" id="GO:0046872">
    <property type="term" value="F:metal ion binding"/>
    <property type="evidence" value="ECO:0007669"/>
    <property type="project" value="UniProtKB-KW"/>
</dbReference>
<evidence type="ECO:0000256" key="3">
    <source>
        <dbReference type="ARBA" id="ARBA00009777"/>
    </source>
</evidence>
<comment type="similarity">
    <text evidence="3 12">Belongs to the organic radical-activating enzymes family.</text>
</comment>
<evidence type="ECO:0000256" key="2">
    <source>
        <dbReference type="ARBA" id="ARBA00003852"/>
    </source>
</evidence>
<dbReference type="InterPro" id="IPR058240">
    <property type="entry name" value="rSAM_sf"/>
</dbReference>
<dbReference type="SFLD" id="SFLDG01063">
    <property type="entry name" value="activating_enzymes__group_1"/>
    <property type="match status" value="1"/>
</dbReference>
<dbReference type="SFLD" id="SFLDG01066">
    <property type="entry name" value="organic_radical-activating_enz"/>
    <property type="match status" value="1"/>
</dbReference>
<evidence type="ECO:0000256" key="6">
    <source>
        <dbReference type="ARBA" id="ARBA00022691"/>
    </source>
</evidence>
<dbReference type="NCBIfam" id="TIGR02491">
    <property type="entry name" value="NrdG"/>
    <property type="match status" value="1"/>
</dbReference>
<comment type="catalytic activity">
    <reaction evidence="11">
        <text>glycyl-[protein] + reduced [flavodoxin] + S-adenosyl-L-methionine = glycin-2-yl radical-[protein] + semiquinone [flavodoxin] + 5'-deoxyadenosine + L-methionine + H(+)</text>
        <dbReference type="Rhea" id="RHEA:61976"/>
        <dbReference type="Rhea" id="RHEA-COMP:10622"/>
        <dbReference type="Rhea" id="RHEA-COMP:14480"/>
        <dbReference type="Rhea" id="RHEA-COMP:15993"/>
        <dbReference type="Rhea" id="RHEA-COMP:15994"/>
        <dbReference type="ChEBI" id="CHEBI:15378"/>
        <dbReference type="ChEBI" id="CHEBI:17319"/>
        <dbReference type="ChEBI" id="CHEBI:29947"/>
        <dbReference type="ChEBI" id="CHEBI:32722"/>
        <dbReference type="ChEBI" id="CHEBI:57618"/>
        <dbReference type="ChEBI" id="CHEBI:57844"/>
        <dbReference type="ChEBI" id="CHEBI:59789"/>
        <dbReference type="ChEBI" id="CHEBI:140311"/>
    </reaction>
</comment>
<dbReference type="InterPro" id="IPR013785">
    <property type="entry name" value="Aldolase_TIM"/>
</dbReference>
<keyword evidence="8 12" id="KW-0560">Oxidoreductase</keyword>
<dbReference type="GO" id="GO:0043365">
    <property type="term" value="F:[formate-C-acetyltransferase]-activating enzyme activity"/>
    <property type="evidence" value="ECO:0007669"/>
    <property type="project" value="InterPro"/>
</dbReference>
<evidence type="ECO:0000256" key="11">
    <source>
        <dbReference type="ARBA" id="ARBA00047365"/>
    </source>
</evidence>
<dbReference type="CDD" id="cd01335">
    <property type="entry name" value="Radical_SAM"/>
    <property type="match status" value="1"/>
</dbReference>
<comment type="cofactor">
    <cofactor evidence="1">
        <name>[4Fe-4S] cluster</name>
        <dbReference type="ChEBI" id="CHEBI:49883"/>
    </cofactor>
</comment>
<reference evidence="13" key="1">
    <citation type="submission" date="2016-02" db="EMBL/GenBank/DDBJ databases">
        <title>Genome sequence of Bacillus trypoxylicola KCTC 13244(T).</title>
        <authorList>
            <person name="Jeong H."/>
            <person name="Park S.-H."/>
            <person name="Choi S.-K."/>
        </authorList>
    </citation>
    <scope>NUCLEOTIDE SEQUENCE [LARGE SCALE GENOMIC DNA]</scope>
    <source>
        <strain evidence="13">KCTC 13244</strain>
    </source>
</reference>
<evidence type="ECO:0000256" key="7">
    <source>
        <dbReference type="ARBA" id="ARBA00022723"/>
    </source>
</evidence>
<proteinExistence type="inferred from homology"/>
<evidence type="ECO:0000313" key="13">
    <source>
        <dbReference type="EMBL" id="KYG30410.1"/>
    </source>
</evidence>
<name>A0A162DNN6_9BACI</name>
<dbReference type="OrthoDB" id="9782387at2"/>
<dbReference type="Proteomes" id="UP000075806">
    <property type="component" value="Unassembled WGS sequence"/>
</dbReference>
<dbReference type="PANTHER" id="PTHR30352:SF2">
    <property type="entry name" value="ANAEROBIC RIBONUCLEOSIDE-TRIPHOSPHATE REDUCTASE-ACTIVATING PROTEIN"/>
    <property type="match status" value="1"/>
</dbReference>
<dbReference type="InterPro" id="IPR034457">
    <property type="entry name" value="Organic_radical-activating"/>
</dbReference>
<evidence type="ECO:0000256" key="10">
    <source>
        <dbReference type="ARBA" id="ARBA00023014"/>
    </source>
</evidence>
<dbReference type="Gene3D" id="3.20.20.70">
    <property type="entry name" value="Aldolase class I"/>
    <property type="match status" value="1"/>
</dbReference>
<dbReference type="PANTHER" id="PTHR30352">
    <property type="entry name" value="PYRUVATE FORMATE-LYASE-ACTIVATING ENZYME"/>
    <property type="match status" value="1"/>
</dbReference>
<keyword evidence="14" id="KW-1185">Reference proteome</keyword>
<keyword evidence="10" id="KW-0411">Iron-sulfur</keyword>
<gene>
    <name evidence="13" type="ORF">AZF04_19800</name>
</gene>
<keyword evidence="9" id="KW-0408">Iron</keyword>
<dbReference type="EC" id="1.97.1.-" evidence="12"/>
<evidence type="ECO:0000256" key="1">
    <source>
        <dbReference type="ARBA" id="ARBA00001966"/>
    </source>
</evidence>
<comment type="function">
    <text evidence="2 12">Activation of anaerobic ribonucleoside-triphosphate reductase under anaerobic conditions by generation of an organic free radical, using S-adenosylmethionine and reduced flavodoxin as cosubstrates to produce 5'-deoxy-adenosine.</text>
</comment>
<organism evidence="13 14">
    <name type="scientific">Alkalihalobacillus trypoxylicola</name>
    <dbReference type="NCBI Taxonomy" id="519424"/>
    <lineage>
        <taxon>Bacteria</taxon>
        <taxon>Bacillati</taxon>
        <taxon>Bacillota</taxon>
        <taxon>Bacilli</taxon>
        <taxon>Bacillales</taxon>
        <taxon>Bacillaceae</taxon>
        <taxon>Alkalihalobacillus</taxon>
    </lineage>
</organism>